<comment type="cofactor">
    <cofactor evidence="1">
        <name>Mg(2+)</name>
        <dbReference type="ChEBI" id="CHEBI:18420"/>
    </cofactor>
</comment>
<gene>
    <name evidence="4" type="ORF">GOC74_02810</name>
</gene>
<dbReference type="SUPFAM" id="SSF55811">
    <property type="entry name" value="Nudix"/>
    <property type="match status" value="1"/>
</dbReference>
<sequence>MSEEPRDPWDRPDPEWPLRESVVVWETPFFEAGYDRVERPDGALADYYWLEPSDAVIVVAPTEDDELVFVEQYRPRFRLRSLGLPAGGIDDGEEPIAAARRELREETGYRAEELSYVDSYVPSGWTRYVRHVFFATGLVAGEPDPDEGEVIETLTVPVDEAVDVLRSREGPVNGFALTPILLAREDGLL</sequence>
<dbReference type="GO" id="GO:0019693">
    <property type="term" value="P:ribose phosphate metabolic process"/>
    <property type="evidence" value="ECO:0007669"/>
    <property type="project" value="TreeGrafter"/>
</dbReference>
<dbReference type="Proteomes" id="UP000608662">
    <property type="component" value="Unassembled WGS sequence"/>
</dbReference>
<evidence type="ECO:0000313" key="5">
    <source>
        <dbReference type="Proteomes" id="UP000608662"/>
    </source>
</evidence>
<evidence type="ECO:0000259" key="3">
    <source>
        <dbReference type="PROSITE" id="PS51462"/>
    </source>
</evidence>
<keyword evidence="2" id="KW-0378">Hydrolase</keyword>
<dbReference type="InterPro" id="IPR020084">
    <property type="entry name" value="NUDIX_hydrolase_CS"/>
</dbReference>
<organism evidence="4 5">
    <name type="scientific">Halomicrobium mukohataei</name>
    <dbReference type="NCBI Taxonomy" id="57705"/>
    <lineage>
        <taxon>Archaea</taxon>
        <taxon>Methanobacteriati</taxon>
        <taxon>Methanobacteriota</taxon>
        <taxon>Stenosarchaea group</taxon>
        <taxon>Halobacteria</taxon>
        <taxon>Halobacteriales</taxon>
        <taxon>Haloarculaceae</taxon>
        <taxon>Halomicrobium</taxon>
    </lineage>
</organism>
<dbReference type="InterPro" id="IPR015797">
    <property type="entry name" value="NUDIX_hydrolase-like_dom_sf"/>
</dbReference>
<dbReference type="AlphaFoldDB" id="A0A847UC57"/>
<proteinExistence type="predicted"/>
<evidence type="ECO:0000256" key="2">
    <source>
        <dbReference type="ARBA" id="ARBA00022801"/>
    </source>
</evidence>
<name>A0A847UC57_9EURY</name>
<protein>
    <submittedName>
        <fullName evidence="4">NUDIX domain-containing protein</fullName>
    </submittedName>
</protein>
<dbReference type="PANTHER" id="PTHR11839:SF18">
    <property type="entry name" value="NUDIX HYDROLASE DOMAIN-CONTAINING PROTEIN"/>
    <property type="match status" value="1"/>
</dbReference>
<dbReference type="PROSITE" id="PS00893">
    <property type="entry name" value="NUDIX_BOX"/>
    <property type="match status" value="1"/>
</dbReference>
<dbReference type="EMBL" id="WOYG01000001">
    <property type="protein sequence ID" value="NLV08864.1"/>
    <property type="molecule type" value="Genomic_DNA"/>
</dbReference>
<accession>A0A847UC57</accession>
<dbReference type="GO" id="GO:0016787">
    <property type="term" value="F:hydrolase activity"/>
    <property type="evidence" value="ECO:0007669"/>
    <property type="project" value="UniProtKB-KW"/>
</dbReference>
<dbReference type="Gene3D" id="3.90.79.10">
    <property type="entry name" value="Nucleoside Triphosphate Pyrophosphohydrolase"/>
    <property type="match status" value="1"/>
</dbReference>
<dbReference type="InterPro" id="IPR000086">
    <property type="entry name" value="NUDIX_hydrolase_dom"/>
</dbReference>
<evidence type="ECO:0000256" key="1">
    <source>
        <dbReference type="ARBA" id="ARBA00001946"/>
    </source>
</evidence>
<evidence type="ECO:0000313" key="4">
    <source>
        <dbReference type="EMBL" id="NLV08864.1"/>
    </source>
</evidence>
<comment type="caution">
    <text evidence="4">The sequence shown here is derived from an EMBL/GenBank/DDBJ whole genome shotgun (WGS) entry which is preliminary data.</text>
</comment>
<dbReference type="PANTHER" id="PTHR11839">
    <property type="entry name" value="UDP/ADP-SUGAR PYROPHOSPHATASE"/>
    <property type="match status" value="1"/>
</dbReference>
<dbReference type="RefSeq" id="WP_170092817.1">
    <property type="nucleotide sequence ID" value="NZ_WOYG01000001.1"/>
</dbReference>
<dbReference type="CDD" id="cd03424">
    <property type="entry name" value="NUDIX_ADPRase_Nudt5_UGPPase_Nudt14"/>
    <property type="match status" value="1"/>
</dbReference>
<reference evidence="4" key="1">
    <citation type="submission" date="2019-12" db="EMBL/GenBank/DDBJ databases">
        <title>Whole-genome sequence of Halomicrobium mukohataei pws1.</title>
        <authorList>
            <person name="Verma D.K."/>
            <person name="Gopal K."/>
            <person name="Prasad E.S."/>
        </authorList>
    </citation>
    <scope>NUCLEOTIDE SEQUENCE</scope>
    <source>
        <strain evidence="4">Pws1</strain>
    </source>
</reference>
<dbReference type="PROSITE" id="PS51462">
    <property type="entry name" value="NUDIX"/>
    <property type="match status" value="1"/>
</dbReference>
<feature type="domain" description="Nudix hydrolase" evidence="3">
    <location>
        <begin position="49"/>
        <end position="178"/>
    </location>
</feature>
<dbReference type="Pfam" id="PF00293">
    <property type="entry name" value="NUDIX"/>
    <property type="match status" value="1"/>
</dbReference>
<dbReference type="GO" id="GO:0006753">
    <property type="term" value="P:nucleoside phosphate metabolic process"/>
    <property type="evidence" value="ECO:0007669"/>
    <property type="project" value="TreeGrafter"/>
</dbReference>